<evidence type="ECO:0000256" key="1">
    <source>
        <dbReference type="SAM" id="MobiDB-lite"/>
    </source>
</evidence>
<reference evidence="3" key="1">
    <citation type="journal article" date="2013" name="Science">
        <title>The Amborella genome and the evolution of flowering plants.</title>
        <authorList>
            <consortium name="Amborella Genome Project"/>
        </authorList>
    </citation>
    <scope>NUCLEOTIDE SEQUENCE [LARGE SCALE GENOMIC DNA]</scope>
</reference>
<dbReference type="AlphaFoldDB" id="U5CUV1"/>
<accession>U5CUV1</accession>
<feature type="region of interest" description="Disordered" evidence="1">
    <location>
        <begin position="156"/>
        <end position="176"/>
    </location>
</feature>
<dbReference type="Proteomes" id="UP000017836">
    <property type="component" value="Unassembled WGS sequence"/>
</dbReference>
<evidence type="ECO:0000313" key="3">
    <source>
        <dbReference type="Proteomes" id="UP000017836"/>
    </source>
</evidence>
<dbReference type="HOGENOM" id="CLU_098086_0_0_1"/>
<gene>
    <name evidence="2" type="ORF">AMTR_s02101p00002550</name>
</gene>
<keyword evidence="3" id="KW-1185">Reference proteome</keyword>
<proteinExistence type="predicted"/>
<dbReference type="EMBL" id="KI395074">
    <property type="protein sequence ID" value="ERM98982.1"/>
    <property type="molecule type" value="Genomic_DNA"/>
</dbReference>
<name>U5CUV1_AMBTC</name>
<dbReference type="Gramene" id="ERM98982">
    <property type="protein sequence ID" value="ERM98982"/>
    <property type="gene ID" value="AMTR_s02101p00002550"/>
</dbReference>
<organism evidence="2 3">
    <name type="scientific">Amborella trichopoda</name>
    <dbReference type="NCBI Taxonomy" id="13333"/>
    <lineage>
        <taxon>Eukaryota</taxon>
        <taxon>Viridiplantae</taxon>
        <taxon>Streptophyta</taxon>
        <taxon>Embryophyta</taxon>
        <taxon>Tracheophyta</taxon>
        <taxon>Spermatophyta</taxon>
        <taxon>Magnoliopsida</taxon>
        <taxon>Amborellales</taxon>
        <taxon>Amborellaceae</taxon>
        <taxon>Amborella</taxon>
    </lineage>
</organism>
<sequence length="187" mass="21396">MGSTNISYILRVKVDRVPTSALLHRSMYFNFIVTEWMDVRNIMESEEILLRTLMGVHTLATGAASHRELQTMDSVNYFVCEKLLEAQAPWQVIPNLCSEITHFVCVEARCFCGPHGLELNVFVDFSRDNEEIESVVFADFSKDNEEIESAEHDFYEAETKNEDSEQEGDVIGQTDDPEFLRVLEDSS</sequence>
<evidence type="ECO:0000313" key="2">
    <source>
        <dbReference type="EMBL" id="ERM98982.1"/>
    </source>
</evidence>
<protein>
    <submittedName>
        <fullName evidence="2">Uncharacterized protein</fullName>
    </submittedName>
</protein>